<keyword evidence="7" id="KW-0812">Transmembrane</keyword>
<keyword evidence="2" id="KW-0762">Sugar transport</keyword>
<evidence type="ECO:0000313" key="10">
    <source>
        <dbReference type="Proteomes" id="UP001289066"/>
    </source>
</evidence>
<dbReference type="Gene3D" id="3.30.1360.60">
    <property type="entry name" value="Glucose permease domain IIB"/>
    <property type="match status" value="1"/>
</dbReference>
<dbReference type="EMBL" id="WNVG01000981">
    <property type="protein sequence ID" value="MDZ5034844.1"/>
    <property type="molecule type" value="Genomic_DNA"/>
</dbReference>
<evidence type="ECO:0000313" key="9">
    <source>
        <dbReference type="EMBL" id="MDZ5034844.1"/>
    </source>
</evidence>
<dbReference type="GO" id="GO:0008982">
    <property type="term" value="F:protein-N(PI)-phosphohistidine-sugar phosphotransferase activity"/>
    <property type="evidence" value="ECO:0007669"/>
    <property type="project" value="InterPro"/>
</dbReference>
<dbReference type="InterPro" id="IPR036878">
    <property type="entry name" value="Glu_permease_IIB"/>
</dbReference>
<feature type="non-terminal residue" evidence="9">
    <location>
        <position position="1"/>
    </location>
</feature>
<keyword evidence="7" id="KW-1133">Transmembrane helix</keyword>
<evidence type="ECO:0000256" key="5">
    <source>
        <dbReference type="ARBA" id="ARBA00022777"/>
    </source>
</evidence>
<accession>A0AAW9IXF4</accession>
<dbReference type="InterPro" id="IPR050429">
    <property type="entry name" value="PTS_Glucose_EIICBA"/>
</dbReference>
<dbReference type="Proteomes" id="UP001289066">
    <property type="component" value="Unassembled WGS sequence"/>
</dbReference>
<name>A0AAW9IXF4_CLOPF</name>
<feature type="transmembrane region" description="Helical" evidence="7">
    <location>
        <begin position="20"/>
        <end position="39"/>
    </location>
</feature>
<gene>
    <name evidence="9" type="ORF">GNF81_19325</name>
</gene>
<evidence type="ECO:0000256" key="6">
    <source>
        <dbReference type="PROSITE-ProRule" id="PRU00421"/>
    </source>
</evidence>
<keyword evidence="4" id="KW-0598">Phosphotransferase system</keyword>
<dbReference type="GO" id="GO:0005886">
    <property type="term" value="C:plasma membrane"/>
    <property type="evidence" value="ECO:0007669"/>
    <property type="project" value="TreeGrafter"/>
</dbReference>
<protein>
    <submittedName>
        <fullName evidence="9">PTS mannose transporter subunit IIC</fullName>
    </submittedName>
</protein>
<reference evidence="9" key="1">
    <citation type="submission" date="2019-11" db="EMBL/GenBank/DDBJ databases">
        <title>Characterization of Clostridium perfringens isolates from swine manure treated agricultural soils.</title>
        <authorList>
            <person name="Wushke S.T."/>
        </authorList>
    </citation>
    <scope>NUCLEOTIDE SEQUENCE</scope>
    <source>
        <strain evidence="9">X15</strain>
    </source>
</reference>
<dbReference type="PROSITE" id="PS01035">
    <property type="entry name" value="PTS_EIIB_TYPE_1_CYS"/>
    <property type="match status" value="1"/>
</dbReference>
<comment type="caution">
    <text evidence="9">The sequence shown here is derived from an EMBL/GenBank/DDBJ whole genome shotgun (WGS) entry which is preliminary data.</text>
</comment>
<dbReference type="SUPFAM" id="SSF55604">
    <property type="entry name" value="Glucose permease domain IIB"/>
    <property type="match status" value="1"/>
</dbReference>
<feature type="domain" description="PTS EIIB type-1" evidence="8">
    <location>
        <begin position="80"/>
        <end position="157"/>
    </location>
</feature>
<dbReference type="GO" id="GO:0090563">
    <property type="term" value="F:protein-phosphocysteine-sugar phosphotransferase activity"/>
    <property type="evidence" value="ECO:0007669"/>
    <property type="project" value="TreeGrafter"/>
</dbReference>
<evidence type="ECO:0000259" key="8">
    <source>
        <dbReference type="PROSITE" id="PS51098"/>
    </source>
</evidence>
<dbReference type="InterPro" id="IPR018113">
    <property type="entry name" value="PTrfase_EIIB_Cys"/>
</dbReference>
<dbReference type="Pfam" id="PF00367">
    <property type="entry name" value="PTS_EIIB"/>
    <property type="match status" value="1"/>
</dbReference>
<keyword evidence="7" id="KW-0472">Membrane</keyword>
<dbReference type="GO" id="GO:0009401">
    <property type="term" value="P:phosphoenolpyruvate-dependent sugar phosphotransferase system"/>
    <property type="evidence" value="ECO:0007669"/>
    <property type="project" value="UniProtKB-KW"/>
</dbReference>
<keyword evidence="5" id="KW-0418">Kinase</keyword>
<evidence type="ECO:0000256" key="2">
    <source>
        <dbReference type="ARBA" id="ARBA00022597"/>
    </source>
</evidence>
<dbReference type="PANTHER" id="PTHR30009">
    <property type="entry name" value="CYTOCHROME C-TYPE SYNTHESIS PROTEIN AND PTS TRANSMEMBRANE COMPONENT"/>
    <property type="match status" value="1"/>
</dbReference>
<dbReference type="PANTHER" id="PTHR30009:SF24">
    <property type="entry name" value="PTS SYSTEM, IIBC COMPONENT"/>
    <property type="match status" value="1"/>
</dbReference>
<keyword evidence="1" id="KW-0813">Transport</keyword>
<dbReference type="AlphaFoldDB" id="A0AAW9IXF4"/>
<dbReference type="GO" id="GO:0016301">
    <property type="term" value="F:kinase activity"/>
    <property type="evidence" value="ECO:0007669"/>
    <property type="project" value="UniProtKB-KW"/>
</dbReference>
<evidence type="ECO:0000256" key="3">
    <source>
        <dbReference type="ARBA" id="ARBA00022679"/>
    </source>
</evidence>
<sequence>ALFFMIPNIFQPQKVHAMSLIWLLPLVFAVYYFVFKFAIVKFNLKTPGRDTDSEVKLMSKKEYNNIKKGEEETESTVSEETLEVRIIEALGGAGNIETVTCCATRLRVTVKDDSLIITDQDWKNNLEALGVVHGKNSIQVIYGVRVGNITTAVKDIL</sequence>
<feature type="active site" description="Phosphocysteine intermediate; for EIIB activity" evidence="6">
    <location>
        <position position="102"/>
    </location>
</feature>
<dbReference type="PROSITE" id="PS51098">
    <property type="entry name" value="PTS_EIIB_TYPE_1"/>
    <property type="match status" value="1"/>
</dbReference>
<evidence type="ECO:0000256" key="4">
    <source>
        <dbReference type="ARBA" id="ARBA00022683"/>
    </source>
</evidence>
<dbReference type="NCBIfam" id="TIGR00826">
    <property type="entry name" value="EIIB_glc"/>
    <property type="match status" value="1"/>
</dbReference>
<keyword evidence="3" id="KW-0808">Transferase</keyword>
<evidence type="ECO:0000256" key="1">
    <source>
        <dbReference type="ARBA" id="ARBA00022448"/>
    </source>
</evidence>
<evidence type="ECO:0000256" key="7">
    <source>
        <dbReference type="SAM" id="Phobius"/>
    </source>
</evidence>
<organism evidence="9 10">
    <name type="scientific">Clostridium perfringens</name>
    <dbReference type="NCBI Taxonomy" id="1502"/>
    <lineage>
        <taxon>Bacteria</taxon>
        <taxon>Bacillati</taxon>
        <taxon>Bacillota</taxon>
        <taxon>Clostridia</taxon>
        <taxon>Eubacteriales</taxon>
        <taxon>Clostridiaceae</taxon>
        <taxon>Clostridium</taxon>
    </lineage>
</organism>
<dbReference type="InterPro" id="IPR001996">
    <property type="entry name" value="PTS_IIB_1"/>
</dbReference>
<feature type="non-terminal residue" evidence="9">
    <location>
        <position position="157"/>
    </location>
</feature>
<proteinExistence type="predicted"/>